<dbReference type="VEuPathDB" id="FungiDB:PC110_g11259"/>
<evidence type="ECO:0000256" key="3">
    <source>
        <dbReference type="ARBA" id="ARBA00010400"/>
    </source>
</evidence>
<dbReference type="Proteomes" id="UP000251314">
    <property type="component" value="Unassembled WGS sequence"/>
</dbReference>
<accession>A0A329S6L8</accession>
<reference evidence="9 10" key="1">
    <citation type="submission" date="2018-01" db="EMBL/GenBank/DDBJ databases">
        <title>Draft genome of the strawberry crown rot pathogen Phytophthora cactorum.</title>
        <authorList>
            <person name="Armitage A.D."/>
            <person name="Lysoe E."/>
            <person name="Nellist C.F."/>
            <person name="Harrison R.J."/>
            <person name="Brurberg M.B."/>
        </authorList>
    </citation>
    <scope>NUCLEOTIDE SEQUENCE [LARGE SCALE GENOMIC DNA]</scope>
    <source>
        <strain evidence="9 10">10300</strain>
    </source>
</reference>
<evidence type="ECO:0000313" key="10">
    <source>
        <dbReference type="Proteomes" id="UP000251314"/>
    </source>
</evidence>
<dbReference type="OrthoDB" id="118898at2759"/>
<dbReference type="Pfam" id="PF22748">
    <property type="entry name" value="PexRD54_WY"/>
    <property type="match status" value="1"/>
</dbReference>
<sequence length="460" mass="51108">MRLHGVVLLGVTALLARINASSDAEAATTSFAVAEHGVSTARSLRIGYITKEDDEERMVNVKSLVGADTISRSVSFDTLRAAKSDTVLSQLLIAWKKIPDMEKVATSWQNMQLQTWLESGVSPQKVFKYLMLDDEAGNLFTSPQFKTWLDYSMDFKKANPRADTATVIDTLAAHYSDTALARIIKTAKADPTTKIRGAFFENALLGKWVKDGKSSTYISNMLGRQVTPDDAFKLLSLDKAPDNLFASREYSSWLTYANVFKEENPGAPSKPLIDTLMAHYSDQKLARIIKAAQTNRLSKLRAAQFEKELFAKWVENGKTSTYISNTLGRQVTPDDAFNLLSLDRAADNIFTHSAYDTWLKYAKSFKEENPNVKTDPVIDTLMTNLGDHAVFELIKRAEKTPATEEKAAYIKNALLDEWVKTNKAPASVVNLLGTSSDDRNVLLSTYLEKIKSTPVFTAAD</sequence>
<dbReference type="GO" id="GO:0043657">
    <property type="term" value="C:host cell"/>
    <property type="evidence" value="ECO:0007669"/>
    <property type="project" value="UniProtKB-SubCell"/>
</dbReference>
<evidence type="ECO:0000256" key="6">
    <source>
        <dbReference type="ARBA" id="ARBA00023026"/>
    </source>
</evidence>
<gene>
    <name evidence="9" type="ORF">PC110_g11259</name>
</gene>
<keyword evidence="10" id="KW-1185">Reference proteome</keyword>
<comment type="subcellular location">
    <subcellularLocation>
        <location evidence="1">Host cell</location>
    </subcellularLocation>
    <subcellularLocation>
        <location evidence="2">Secreted</location>
    </subcellularLocation>
</comment>
<evidence type="ECO:0000256" key="5">
    <source>
        <dbReference type="ARBA" id="ARBA00022729"/>
    </source>
</evidence>
<evidence type="ECO:0000256" key="4">
    <source>
        <dbReference type="ARBA" id="ARBA00022525"/>
    </source>
</evidence>
<evidence type="ECO:0000256" key="7">
    <source>
        <dbReference type="SAM" id="SignalP"/>
    </source>
</evidence>
<keyword evidence="6" id="KW-0843">Virulence</keyword>
<comment type="similarity">
    <text evidence="3">Belongs to the RxLR effector family.</text>
</comment>
<evidence type="ECO:0000259" key="8">
    <source>
        <dbReference type="Pfam" id="PF22748"/>
    </source>
</evidence>
<dbReference type="GO" id="GO:0005576">
    <property type="term" value="C:extracellular region"/>
    <property type="evidence" value="ECO:0007669"/>
    <property type="project" value="UniProtKB-SubCell"/>
</dbReference>
<proteinExistence type="inferred from homology"/>
<dbReference type="InterPro" id="IPR054463">
    <property type="entry name" value="PexRD54_WY"/>
</dbReference>
<keyword evidence="4" id="KW-0964">Secreted</keyword>
<feature type="signal peptide" evidence="7">
    <location>
        <begin position="1"/>
        <end position="20"/>
    </location>
</feature>
<dbReference type="AlphaFoldDB" id="A0A329S6L8"/>
<dbReference type="EMBL" id="MJFZ01000279">
    <property type="protein sequence ID" value="RAW32401.1"/>
    <property type="molecule type" value="Genomic_DNA"/>
</dbReference>
<keyword evidence="5 7" id="KW-0732">Signal</keyword>
<protein>
    <recommendedName>
        <fullName evidence="8">RxLR effector PexRD54 WY domain-containing protein</fullName>
    </recommendedName>
</protein>
<organism evidence="9 10">
    <name type="scientific">Phytophthora cactorum</name>
    <dbReference type="NCBI Taxonomy" id="29920"/>
    <lineage>
        <taxon>Eukaryota</taxon>
        <taxon>Sar</taxon>
        <taxon>Stramenopiles</taxon>
        <taxon>Oomycota</taxon>
        <taxon>Peronosporomycetes</taxon>
        <taxon>Peronosporales</taxon>
        <taxon>Peronosporaceae</taxon>
        <taxon>Phytophthora</taxon>
    </lineage>
</organism>
<feature type="chain" id="PRO_5016352708" description="RxLR effector PexRD54 WY domain-containing protein" evidence="7">
    <location>
        <begin position="21"/>
        <end position="460"/>
    </location>
</feature>
<evidence type="ECO:0000256" key="1">
    <source>
        <dbReference type="ARBA" id="ARBA00004340"/>
    </source>
</evidence>
<feature type="domain" description="RxLR effector PexRD54 WY" evidence="8">
    <location>
        <begin position="112"/>
        <end position="151"/>
    </location>
</feature>
<name>A0A329S6L8_9STRA</name>
<evidence type="ECO:0000256" key="2">
    <source>
        <dbReference type="ARBA" id="ARBA00004613"/>
    </source>
</evidence>
<evidence type="ECO:0000313" key="9">
    <source>
        <dbReference type="EMBL" id="RAW32401.1"/>
    </source>
</evidence>
<comment type="caution">
    <text evidence="9">The sequence shown here is derived from an EMBL/GenBank/DDBJ whole genome shotgun (WGS) entry which is preliminary data.</text>
</comment>